<dbReference type="InterPro" id="IPR002110">
    <property type="entry name" value="Ankyrin_rpt"/>
</dbReference>
<dbReference type="PROSITE" id="PS50837">
    <property type="entry name" value="NACHT"/>
    <property type="match status" value="1"/>
</dbReference>
<keyword evidence="5" id="KW-1185">Reference proteome</keyword>
<dbReference type="Pfam" id="PF00023">
    <property type="entry name" value="Ank"/>
    <property type="match status" value="1"/>
</dbReference>
<dbReference type="Proteomes" id="UP001152300">
    <property type="component" value="Unassembled WGS sequence"/>
</dbReference>
<dbReference type="Gene3D" id="3.40.50.300">
    <property type="entry name" value="P-loop containing nucleotide triphosphate hydrolases"/>
    <property type="match status" value="1"/>
</dbReference>
<evidence type="ECO:0000256" key="1">
    <source>
        <dbReference type="ARBA" id="ARBA00022737"/>
    </source>
</evidence>
<dbReference type="Pfam" id="PF22939">
    <property type="entry name" value="WHD_GPIID"/>
    <property type="match status" value="1"/>
</dbReference>
<organism evidence="4 5">
    <name type="scientific">Sclerotinia nivalis</name>
    <dbReference type="NCBI Taxonomy" id="352851"/>
    <lineage>
        <taxon>Eukaryota</taxon>
        <taxon>Fungi</taxon>
        <taxon>Dikarya</taxon>
        <taxon>Ascomycota</taxon>
        <taxon>Pezizomycotina</taxon>
        <taxon>Leotiomycetes</taxon>
        <taxon>Helotiales</taxon>
        <taxon>Sclerotiniaceae</taxon>
        <taxon>Sclerotinia</taxon>
    </lineage>
</organism>
<dbReference type="AlphaFoldDB" id="A0A9X0AXU7"/>
<comment type="caution">
    <text evidence="4">The sequence shown here is derived from an EMBL/GenBank/DDBJ whole genome shotgun (WGS) entry which is preliminary data.</text>
</comment>
<dbReference type="InterPro" id="IPR007111">
    <property type="entry name" value="NACHT_NTPase"/>
</dbReference>
<keyword evidence="1" id="KW-0677">Repeat</keyword>
<accession>A0A9X0AXU7</accession>
<dbReference type="SUPFAM" id="SSF52540">
    <property type="entry name" value="P-loop containing nucleoside triphosphate hydrolases"/>
    <property type="match status" value="1"/>
</dbReference>
<dbReference type="EMBL" id="JAPEIS010000001">
    <property type="protein sequence ID" value="KAJ8070934.1"/>
    <property type="molecule type" value="Genomic_DNA"/>
</dbReference>
<evidence type="ECO:0000313" key="4">
    <source>
        <dbReference type="EMBL" id="KAJ8070934.1"/>
    </source>
</evidence>
<dbReference type="InterPro" id="IPR054471">
    <property type="entry name" value="GPIID_WHD"/>
</dbReference>
<dbReference type="Pfam" id="PF24883">
    <property type="entry name" value="NPHP3_N"/>
    <property type="match status" value="1"/>
</dbReference>
<feature type="compositionally biased region" description="Acidic residues" evidence="2">
    <location>
        <begin position="688"/>
        <end position="697"/>
    </location>
</feature>
<evidence type="ECO:0000313" key="5">
    <source>
        <dbReference type="Proteomes" id="UP001152300"/>
    </source>
</evidence>
<dbReference type="PANTHER" id="PTHR10039">
    <property type="entry name" value="AMELOGENIN"/>
    <property type="match status" value="1"/>
</dbReference>
<dbReference type="InterPro" id="IPR056884">
    <property type="entry name" value="NPHP3-like_N"/>
</dbReference>
<gene>
    <name evidence="4" type="ORF">OCU04_001292</name>
</gene>
<feature type="domain" description="NACHT" evidence="3">
    <location>
        <begin position="209"/>
        <end position="354"/>
    </location>
</feature>
<proteinExistence type="predicted"/>
<dbReference type="Gene3D" id="1.25.40.20">
    <property type="entry name" value="Ankyrin repeat-containing domain"/>
    <property type="match status" value="1"/>
</dbReference>
<name>A0A9X0AXU7_9HELO</name>
<dbReference type="InterPro" id="IPR027417">
    <property type="entry name" value="P-loop_NTPase"/>
</dbReference>
<dbReference type="PANTHER" id="PTHR10039:SF15">
    <property type="entry name" value="NACHT DOMAIN-CONTAINING PROTEIN"/>
    <property type="match status" value="1"/>
</dbReference>
<dbReference type="InterPro" id="IPR036770">
    <property type="entry name" value="Ankyrin_rpt-contain_sf"/>
</dbReference>
<feature type="region of interest" description="Disordered" evidence="2">
    <location>
        <begin position="684"/>
        <end position="714"/>
    </location>
</feature>
<protein>
    <recommendedName>
        <fullName evidence="3">NACHT domain-containing protein</fullName>
    </recommendedName>
</protein>
<evidence type="ECO:0000256" key="2">
    <source>
        <dbReference type="SAM" id="MobiDB-lite"/>
    </source>
</evidence>
<sequence>MSFGFGIGDFLAVIELAKKLRQDFIDAPSQFKDISTEVRSLSIVLQDIDAELSVPDLNAKQTNDLKEIVFGCRDVLEKLQRILSTYGEMKSDSSGVGKKVKRIWKRLQWEPEDIKELRSRIASNVTLLNTFQGKITSKILHEIKTNADQFYERQDIRELNKESSKILDWLTPIDYAPQQHDYINQRQQGTGQWLLDSPEFKQWVESDVQKLFCPGIPGAGKTILTSIVVEELTNRFENDKSVGIAYLYCNFRRHHEQKFDDLLSSLLKQLAACQPSLPDDIINIYNKHKYGRTNPSPEEISKILQSVTALYSKVFIIVDALDECQMTDGSRERFLSELFNLQTTRQLSLFVTSRYVPEIKERFNDSLMLEIRANDQDVGRYLDGHISQLPGYVLRSSELQDEIKSEIIKAVDGMFLLARLHLQSLKGKRSPKVIRHALKRLPTGSNAYDYAYKDAMERIEGQLEDEKELAKQVLSWITCAKRPLTTTELQEAIAVEIDEPQLDKENFSEINAMISVCAGLVTVDDESDVVRLVHYTTQEYFERTHGDWFPDAETDITKTCITYLSFDNFGNGFCKRYWDFDDRVRSNQLFRYAAQNWGHHARKSSISDQTLHQAIIRFIESEAKVNASWQGLFAEKVFERYDSQLHRSRMKISRKVTAMHLAAYFGAETIVQLLLDIGEVDPNAKDGDADDDSDYDENEHNFRHRKKGPTFVRC</sequence>
<reference evidence="4" key="1">
    <citation type="submission" date="2022-11" db="EMBL/GenBank/DDBJ databases">
        <title>Genome Resource of Sclerotinia nivalis Strain SnTB1, a Plant Pathogen Isolated from American Ginseng.</title>
        <authorList>
            <person name="Fan S."/>
        </authorList>
    </citation>
    <scope>NUCLEOTIDE SEQUENCE</scope>
    <source>
        <strain evidence="4">SnTB1</strain>
    </source>
</reference>
<evidence type="ECO:0000259" key="3">
    <source>
        <dbReference type="PROSITE" id="PS50837"/>
    </source>
</evidence>
<dbReference type="OrthoDB" id="195446at2759"/>